<dbReference type="Pfam" id="PF05275">
    <property type="entry name" value="CopB"/>
    <property type="match status" value="1"/>
</dbReference>
<dbReference type="GO" id="GO:0005507">
    <property type="term" value="F:copper ion binding"/>
    <property type="evidence" value="ECO:0007669"/>
    <property type="project" value="InterPro"/>
</dbReference>
<protein>
    <submittedName>
        <fullName evidence="3">Copper resistance protein B</fullName>
    </submittedName>
</protein>
<dbReference type="AlphaFoldDB" id="A0A502FFA0"/>
<evidence type="ECO:0000313" key="3">
    <source>
        <dbReference type="EMBL" id="TPG47996.1"/>
    </source>
</evidence>
<accession>A0A502FFA0</accession>
<evidence type="ECO:0000256" key="1">
    <source>
        <dbReference type="SAM" id="MobiDB-lite"/>
    </source>
</evidence>
<dbReference type="Proteomes" id="UP000319931">
    <property type="component" value="Unassembled WGS sequence"/>
</dbReference>
<dbReference type="InterPro" id="IPR007939">
    <property type="entry name" value="Cu-R_B_prcur"/>
</dbReference>
<keyword evidence="4" id="KW-1185">Reference proteome</keyword>
<proteinExistence type="predicted"/>
<dbReference type="RefSeq" id="WP_140852323.1">
    <property type="nucleotide sequence ID" value="NZ_RCZC01000010.1"/>
</dbReference>
<feature type="compositionally biased region" description="Low complexity" evidence="1">
    <location>
        <begin position="36"/>
        <end position="49"/>
    </location>
</feature>
<organism evidence="3 4">
    <name type="scientific">Sphingomonas glacialis</name>
    <dbReference type="NCBI Taxonomy" id="658225"/>
    <lineage>
        <taxon>Bacteria</taxon>
        <taxon>Pseudomonadati</taxon>
        <taxon>Pseudomonadota</taxon>
        <taxon>Alphaproteobacteria</taxon>
        <taxon>Sphingomonadales</taxon>
        <taxon>Sphingomonadaceae</taxon>
        <taxon>Sphingomonas</taxon>
    </lineage>
</organism>
<evidence type="ECO:0000256" key="2">
    <source>
        <dbReference type="SAM" id="SignalP"/>
    </source>
</evidence>
<dbReference type="GO" id="GO:0006878">
    <property type="term" value="P:intracellular copper ion homeostasis"/>
    <property type="evidence" value="ECO:0007669"/>
    <property type="project" value="InterPro"/>
</dbReference>
<keyword evidence="2" id="KW-0732">Signal</keyword>
<dbReference type="OrthoDB" id="9778934at2"/>
<sequence length="385" mass="41752">MTRLPPLLASVAMLTLAAPVAAQSMQGMNMPRMTMPAQKKPAAKSSAPAKRAKAKPVAAKRKAPAKATADPMAGMAGASQSMPGMEMPASGQTAPQGAQQAMPGMNMSGDQHSGHDMQAMPGMVGMAMPGMEQTGTALTAGNAPAPAPPMDHYADRQFAPADMAKARHDMMFEQGGQPFYQVMFNLAEYQARQGRDGYRWDGEAWFGGDINRLWLKSEGEGALREGVENAEVQALYSRAVGPYFNLQAGVRHDFQPSPNRTYATVGFEGLSHFMFEVEGALFLSTKGDLLGRLEGYYDQRITQRLILQPRVEFNLSAQDVPENRLGAGLTDAELGLRLRYDIRRQFAPYIGVSYVAQTGRTADFTRAEGKDPTTTSFVAGVRVWF</sequence>
<reference evidence="3 4" key="1">
    <citation type="journal article" date="2019" name="Environ. Microbiol.">
        <title>Species interactions and distinct microbial communities in high Arctic permafrost affected cryosols are associated with the CH4 and CO2 gas fluxes.</title>
        <authorList>
            <person name="Altshuler I."/>
            <person name="Hamel J."/>
            <person name="Turney S."/>
            <person name="Magnuson E."/>
            <person name="Levesque R."/>
            <person name="Greer C."/>
            <person name="Whyte L.G."/>
        </authorList>
    </citation>
    <scope>NUCLEOTIDE SEQUENCE [LARGE SCALE GENOMIC DNA]</scope>
    <source>
        <strain evidence="3 4">E6.1</strain>
    </source>
</reference>
<feature type="region of interest" description="Disordered" evidence="1">
    <location>
        <begin position="36"/>
        <end position="112"/>
    </location>
</feature>
<gene>
    <name evidence="3" type="ORF">EAH76_21455</name>
</gene>
<feature type="signal peptide" evidence="2">
    <location>
        <begin position="1"/>
        <end position="22"/>
    </location>
</feature>
<dbReference type="EMBL" id="RCZC01000010">
    <property type="protein sequence ID" value="TPG47996.1"/>
    <property type="molecule type" value="Genomic_DNA"/>
</dbReference>
<feature type="compositionally biased region" description="Polar residues" evidence="1">
    <location>
        <begin position="90"/>
        <end position="99"/>
    </location>
</feature>
<feature type="compositionally biased region" description="Basic residues" evidence="1">
    <location>
        <begin position="50"/>
        <end position="64"/>
    </location>
</feature>
<comment type="caution">
    <text evidence="3">The sequence shown here is derived from an EMBL/GenBank/DDBJ whole genome shotgun (WGS) entry which is preliminary data.</text>
</comment>
<feature type="chain" id="PRO_5021454473" evidence="2">
    <location>
        <begin position="23"/>
        <end position="385"/>
    </location>
</feature>
<evidence type="ECO:0000313" key="4">
    <source>
        <dbReference type="Proteomes" id="UP000319931"/>
    </source>
</evidence>
<name>A0A502FFA0_9SPHN</name>
<dbReference type="GO" id="GO:0009279">
    <property type="term" value="C:cell outer membrane"/>
    <property type="evidence" value="ECO:0007669"/>
    <property type="project" value="InterPro"/>
</dbReference>